<organism evidence="1 2">
    <name type="scientific">Paenibacillus dendrobii</name>
    <dbReference type="NCBI Taxonomy" id="2691084"/>
    <lineage>
        <taxon>Bacteria</taxon>
        <taxon>Bacillati</taxon>
        <taxon>Bacillota</taxon>
        <taxon>Bacilli</taxon>
        <taxon>Bacillales</taxon>
        <taxon>Paenibacillaceae</taxon>
        <taxon>Paenibacillus</taxon>
    </lineage>
</organism>
<proteinExistence type="predicted"/>
<comment type="caution">
    <text evidence="1">The sequence shown here is derived from an EMBL/GenBank/DDBJ whole genome shotgun (WGS) entry which is preliminary data.</text>
</comment>
<sequence length="262" mass="30559">MLNAFFELQPVADRLQIINRYRYDQPLFTITHQRPEQLKLMLESPEISAKAQGVESLFRRGILVDPFHSAGLERFRQFFSQVSHDVDLYSLSLVVMREYLRSEFAVISLVETDLELDLWQPIRSKGEDAPRNYLVLYSEPEQLRQLKQGMVNVERGDTLFLCRVTKGEVSEIGPLYVTHPTFCLDCMVSRLDAYHIRWTTPMIMSGQQLLEEEFLKSMIDHYSSYITLLATVHERKILLRNRESSFTSLISPRSSRCQCQIS</sequence>
<dbReference type="AlphaFoldDB" id="A0A7X3LJQ5"/>
<accession>A0A7X3LJQ5</accession>
<evidence type="ECO:0000313" key="2">
    <source>
        <dbReference type="Proteomes" id="UP000460318"/>
    </source>
</evidence>
<reference evidence="1 2" key="1">
    <citation type="submission" date="2019-12" db="EMBL/GenBank/DDBJ databases">
        <title>Paenibacillus sp. nov., an endophytic bacterium isolated from the stem of Dendrobium.</title>
        <authorList>
            <person name="Zhao R."/>
        </authorList>
    </citation>
    <scope>NUCLEOTIDE SEQUENCE [LARGE SCALE GENOMIC DNA]</scope>
    <source>
        <strain evidence="1 2">HJL G12</strain>
    </source>
</reference>
<dbReference type="EMBL" id="WUBI01000003">
    <property type="protein sequence ID" value="MWV45649.1"/>
    <property type="molecule type" value="Genomic_DNA"/>
</dbReference>
<protein>
    <submittedName>
        <fullName evidence="1">Uncharacterized protein</fullName>
    </submittedName>
</protein>
<name>A0A7X3LJQ5_9BACL</name>
<dbReference type="RefSeq" id="WP_160499254.1">
    <property type="nucleotide sequence ID" value="NZ_WUBI01000003.1"/>
</dbReference>
<dbReference type="Proteomes" id="UP000460318">
    <property type="component" value="Unassembled WGS sequence"/>
</dbReference>
<gene>
    <name evidence="1" type="ORF">GRF59_18715</name>
</gene>
<evidence type="ECO:0000313" key="1">
    <source>
        <dbReference type="EMBL" id="MWV45649.1"/>
    </source>
</evidence>
<keyword evidence="2" id="KW-1185">Reference proteome</keyword>